<evidence type="ECO:0000313" key="2">
    <source>
        <dbReference type="Proteomes" id="UP000222975"/>
    </source>
</evidence>
<reference evidence="2" key="1">
    <citation type="submission" date="2016-03" db="EMBL/GenBank/DDBJ databases">
        <authorList>
            <person name="Sharma R."/>
            <person name="Simister A.R."/>
            <person name="Berg J.A."/>
            <person name="Jensen G.L."/>
            <person name="Keele B.R."/>
            <person name="Ward M.E.H."/>
            <person name="Breakwell D.P."/>
            <person name="Hope S."/>
            <person name="Grose J.H."/>
        </authorList>
    </citation>
    <scope>NUCLEOTIDE SEQUENCE [LARGE SCALE GENOMIC DNA]</scope>
</reference>
<gene>
    <name evidence="1" type="ORF">SIMMY50_271</name>
</gene>
<proteinExistence type="predicted"/>
<dbReference type="EMBL" id="KU886223">
    <property type="protein sequence ID" value="ANH51729.2"/>
    <property type="molecule type" value="Genomic_DNA"/>
</dbReference>
<name>A0A173GEA4_9CAUD</name>
<sequence length="182" mass="21135">MPELPGASAAGEQYLPCVHPAERSTGFFYPNDEYTESDVRSSRHLIHWDFGLSESDRSDAWDVALENPTFLTENWEYPLIRLTELYDDTFGIIDHNVETSPLSLILQVEQEDSLALVGYRKYELEYLRADILGKFGLSFDKWMKYPYCKRKSFIEAIRDHDAETPDASRQLKELQKQLDGMK</sequence>
<accession>A0A173GEA4</accession>
<organism evidence="1 2">
    <name type="scientific">Erwinia phage vB_EamM_Simmy50</name>
    <dbReference type="NCBI Taxonomy" id="1815988"/>
    <lineage>
        <taxon>Viruses</taxon>
        <taxon>Duplodnaviria</taxon>
        <taxon>Heunggongvirae</taxon>
        <taxon>Uroviricota</taxon>
        <taxon>Caudoviricetes</taxon>
        <taxon>Chimalliviridae</taxon>
        <taxon>Agricanvirus</taxon>
        <taxon>Agricanvirus simmy50</taxon>
    </lineage>
</organism>
<keyword evidence="2" id="KW-1185">Reference proteome</keyword>
<dbReference type="Proteomes" id="UP000222975">
    <property type="component" value="Segment"/>
</dbReference>
<evidence type="ECO:0000313" key="1">
    <source>
        <dbReference type="EMBL" id="ANH51729.2"/>
    </source>
</evidence>
<protein>
    <submittedName>
        <fullName evidence="1">Uncharacterized protein</fullName>
    </submittedName>
</protein>